<dbReference type="AlphaFoldDB" id="D7L2A4"/>
<dbReference type="HOGENOM" id="CLU_2402659_0_0_1"/>
<name>D7L2A4_ARALL</name>
<protein>
    <submittedName>
        <fullName evidence="1">Uncharacterized protein</fullName>
    </submittedName>
</protein>
<reference evidence="2" key="1">
    <citation type="journal article" date="2011" name="Nat. Genet.">
        <title>The Arabidopsis lyrata genome sequence and the basis of rapid genome size change.</title>
        <authorList>
            <person name="Hu T.T."/>
            <person name="Pattyn P."/>
            <person name="Bakker E.G."/>
            <person name="Cao J."/>
            <person name="Cheng J.-F."/>
            <person name="Clark R.M."/>
            <person name="Fahlgren N."/>
            <person name="Fawcett J.A."/>
            <person name="Grimwood J."/>
            <person name="Gundlach H."/>
            <person name="Haberer G."/>
            <person name="Hollister J.D."/>
            <person name="Ossowski S."/>
            <person name="Ottilar R.P."/>
            <person name="Salamov A.A."/>
            <person name="Schneeberger K."/>
            <person name="Spannagl M."/>
            <person name="Wang X."/>
            <person name="Yang L."/>
            <person name="Nasrallah M.E."/>
            <person name="Bergelson J."/>
            <person name="Carrington J.C."/>
            <person name="Gaut B.S."/>
            <person name="Schmutz J."/>
            <person name="Mayer K.F.X."/>
            <person name="Van de Peer Y."/>
            <person name="Grigoriev I.V."/>
            <person name="Nordborg M."/>
            <person name="Weigel D."/>
            <person name="Guo Y.-L."/>
        </authorList>
    </citation>
    <scope>NUCLEOTIDE SEQUENCE [LARGE SCALE GENOMIC DNA]</scope>
    <source>
        <strain evidence="2">cv. MN47</strain>
    </source>
</reference>
<sequence length="93" mass="10284">MFCRPIVKSVSVRQPPASYAMVGSSFVSVICRFLFAAMDGLIPVCVGPFGDVMTGFRLSTSCTMHRRLSLHLLHCFSCIVKPPMLFLSKLVLE</sequence>
<keyword evidence="2" id="KW-1185">Reference proteome</keyword>
<proteinExistence type="predicted"/>
<gene>
    <name evidence="1" type="ORF">ARALYDRAFT_897651</name>
</gene>
<organism evidence="2">
    <name type="scientific">Arabidopsis lyrata subsp. lyrata</name>
    <name type="common">Lyre-leaved rock-cress</name>
    <dbReference type="NCBI Taxonomy" id="81972"/>
    <lineage>
        <taxon>Eukaryota</taxon>
        <taxon>Viridiplantae</taxon>
        <taxon>Streptophyta</taxon>
        <taxon>Embryophyta</taxon>
        <taxon>Tracheophyta</taxon>
        <taxon>Spermatophyta</taxon>
        <taxon>Magnoliopsida</taxon>
        <taxon>eudicotyledons</taxon>
        <taxon>Gunneridae</taxon>
        <taxon>Pentapetalae</taxon>
        <taxon>rosids</taxon>
        <taxon>malvids</taxon>
        <taxon>Brassicales</taxon>
        <taxon>Brassicaceae</taxon>
        <taxon>Camelineae</taxon>
        <taxon>Arabidopsis</taxon>
    </lineage>
</organism>
<dbReference type="EMBL" id="GL348715">
    <property type="protein sequence ID" value="EFH59120.1"/>
    <property type="molecule type" value="Genomic_DNA"/>
</dbReference>
<evidence type="ECO:0000313" key="1">
    <source>
        <dbReference type="EMBL" id="EFH59120.1"/>
    </source>
</evidence>
<dbReference type="Proteomes" id="UP000008694">
    <property type="component" value="Unassembled WGS sequence"/>
</dbReference>
<evidence type="ECO:0000313" key="2">
    <source>
        <dbReference type="Proteomes" id="UP000008694"/>
    </source>
</evidence>
<accession>D7L2A4</accession>
<dbReference type="Gramene" id="scaffold_301621.1">
    <property type="protein sequence ID" value="scaffold_301621.1"/>
    <property type="gene ID" value="scaffold_301621.1"/>
</dbReference>